<reference evidence="3" key="1">
    <citation type="journal article" date="2019" name="Int. J. Syst. Evol. Microbiol.">
        <title>The Global Catalogue of Microorganisms (GCM) 10K type strain sequencing project: providing services to taxonomists for standard genome sequencing and annotation.</title>
        <authorList>
            <consortium name="The Broad Institute Genomics Platform"/>
            <consortium name="The Broad Institute Genome Sequencing Center for Infectious Disease"/>
            <person name="Wu L."/>
            <person name="Ma J."/>
        </authorList>
    </citation>
    <scope>NUCLEOTIDE SEQUENCE [LARGE SCALE GENOMIC DNA]</scope>
    <source>
        <strain evidence="3">JCM 32206</strain>
    </source>
</reference>
<proteinExistence type="predicted"/>
<organism evidence="2 3">
    <name type="scientific">Rhodococcus olei</name>
    <dbReference type="NCBI Taxonomy" id="2161675"/>
    <lineage>
        <taxon>Bacteria</taxon>
        <taxon>Bacillati</taxon>
        <taxon>Actinomycetota</taxon>
        <taxon>Actinomycetes</taxon>
        <taxon>Mycobacteriales</taxon>
        <taxon>Nocardiaceae</taxon>
        <taxon>Rhodococcus</taxon>
    </lineage>
</organism>
<dbReference type="Proteomes" id="UP001501183">
    <property type="component" value="Unassembled WGS sequence"/>
</dbReference>
<keyword evidence="1" id="KW-1133">Transmembrane helix</keyword>
<dbReference type="RefSeq" id="WP_345348804.1">
    <property type="nucleotide sequence ID" value="NZ_BAABFB010000059.1"/>
</dbReference>
<comment type="caution">
    <text evidence="2">The sequence shown here is derived from an EMBL/GenBank/DDBJ whole genome shotgun (WGS) entry which is preliminary data.</text>
</comment>
<evidence type="ECO:0000313" key="3">
    <source>
        <dbReference type="Proteomes" id="UP001501183"/>
    </source>
</evidence>
<evidence type="ECO:0008006" key="4">
    <source>
        <dbReference type="Google" id="ProtNLM"/>
    </source>
</evidence>
<gene>
    <name evidence="2" type="ORF">GCM10023094_38940</name>
</gene>
<keyword evidence="3" id="KW-1185">Reference proteome</keyword>
<accession>A0ABP8PEI5</accession>
<feature type="transmembrane region" description="Helical" evidence="1">
    <location>
        <begin position="107"/>
        <end position="124"/>
    </location>
</feature>
<name>A0ABP8PEI5_9NOCA</name>
<evidence type="ECO:0000256" key="1">
    <source>
        <dbReference type="SAM" id="Phobius"/>
    </source>
</evidence>
<keyword evidence="1" id="KW-0472">Membrane</keyword>
<sequence length="149" mass="15293">MTRATKQTSVPAPVDIDAEHESITLTIPRSGPALRLAKATAIGVAKGTGSLARGGAVVGGYLLSQGCALAQSALARAAESGVAPVVDEETVIAAVAPSHRGRRVRRFVVFGALGAAAVAGVVVWRRRHAEPEQVADQPPSLRDLEAVES</sequence>
<evidence type="ECO:0000313" key="2">
    <source>
        <dbReference type="EMBL" id="GAA4484866.1"/>
    </source>
</evidence>
<protein>
    <recommendedName>
        <fullName evidence="4">Cell wall synthesis and cell shape protein A</fullName>
    </recommendedName>
</protein>
<dbReference type="EMBL" id="BAABFB010000059">
    <property type="protein sequence ID" value="GAA4484866.1"/>
    <property type="molecule type" value="Genomic_DNA"/>
</dbReference>
<keyword evidence="1" id="KW-0812">Transmembrane</keyword>